<protein>
    <submittedName>
        <fullName evidence="2">Uncharacterized protein</fullName>
    </submittedName>
</protein>
<gene>
    <name evidence="2" type="ORF">M595_5577</name>
</gene>
<reference evidence="2 3" key="1">
    <citation type="journal article" date="2013" name="Front. Microbiol.">
        <title>Comparative genomic analyses of the cyanobacterium, Lyngbya aestuarii BL J, a powerful hydrogen producer.</title>
        <authorList>
            <person name="Kothari A."/>
            <person name="Vaughn M."/>
            <person name="Garcia-Pichel F."/>
        </authorList>
    </citation>
    <scope>NUCLEOTIDE SEQUENCE [LARGE SCALE GENOMIC DNA]</scope>
    <source>
        <strain evidence="2 3">BL J</strain>
    </source>
</reference>
<keyword evidence="3" id="KW-1185">Reference proteome</keyword>
<comment type="caution">
    <text evidence="2">The sequence shown here is derived from an EMBL/GenBank/DDBJ whole genome shotgun (WGS) entry which is preliminary data.</text>
</comment>
<evidence type="ECO:0000313" key="2">
    <source>
        <dbReference type="EMBL" id="ERT04469.1"/>
    </source>
</evidence>
<dbReference type="EMBL" id="AUZM01000095">
    <property type="protein sequence ID" value="ERT04469.1"/>
    <property type="molecule type" value="Genomic_DNA"/>
</dbReference>
<evidence type="ECO:0000256" key="1">
    <source>
        <dbReference type="SAM" id="MobiDB-lite"/>
    </source>
</evidence>
<accession>U7Q9I2</accession>
<feature type="region of interest" description="Disordered" evidence="1">
    <location>
        <begin position="1"/>
        <end position="45"/>
    </location>
</feature>
<sequence length="45" mass="4935">MIKAPNFGGLGAGSRGQGFGGREFRGNFPNSHQKKIKLYKQKIRG</sequence>
<dbReference type="Proteomes" id="UP000017127">
    <property type="component" value="Unassembled WGS sequence"/>
</dbReference>
<organism evidence="2 3">
    <name type="scientific">Lyngbya aestuarii BL J</name>
    <dbReference type="NCBI Taxonomy" id="1348334"/>
    <lineage>
        <taxon>Bacteria</taxon>
        <taxon>Bacillati</taxon>
        <taxon>Cyanobacteriota</taxon>
        <taxon>Cyanophyceae</taxon>
        <taxon>Oscillatoriophycideae</taxon>
        <taxon>Oscillatoriales</taxon>
        <taxon>Microcoleaceae</taxon>
        <taxon>Lyngbya</taxon>
    </lineage>
</organism>
<feature type="compositionally biased region" description="Gly residues" evidence="1">
    <location>
        <begin position="8"/>
        <end position="21"/>
    </location>
</feature>
<proteinExistence type="predicted"/>
<feature type="compositionally biased region" description="Basic residues" evidence="1">
    <location>
        <begin position="32"/>
        <end position="45"/>
    </location>
</feature>
<name>U7Q9I2_9CYAN</name>
<dbReference type="AlphaFoldDB" id="U7Q9I2"/>
<evidence type="ECO:0000313" key="3">
    <source>
        <dbReference type="Proteomes" id="UP000017127"/>
    </source>
</evidence>